<dbReference type="PANTHER" id="PTHR47704:SF1">
    <property type="entry name" value="POTASSIUM TRANSPORTER KIMA"/>
    <property type="match status" value="1"/>
</dbReference>
<dbReference type="Proteomes" id="UP001203761">
    <property type="component" value="Unassembled WGS sequence"/>
</dbReference>
<name>A0ABT0R106_9MICO</name>
<feature type="transmembrane region" description="Helical" evidence="5">
    <location>
        <begin position="401"/>
        <end position="425"/>
    </location>
</feature>
<dbReference type="PANTHER" id="PTHR47704">
    <property type="entry name" value="POTASSIUM TRANSPORTER KIMA"/>
    <property type="match status" value="1"/>
</dbReference>
<comment type="caution">
    <text evidence="6">The sequence shown here is derived from an EMBL/GenBank/DDBJ whole genome shotgun (WGS) entry which is preliminary data.</text>
</comment>
<organism evidence="6 7">
    <name type="scientific">Brachybacterium equifaecis</name>
    <dbReference type="NCBI Taxonomy" id="2910770"/>
    <lineage>
        <taxon>Bacteria</taxon>
        <taxon>Bacillati</taxon>
        <taxon>Actinomycetota</taxon>
        <taxon>Actinomycetes</taxon>
        <taxon>Micrococcales</taxon>
        <taxon>Dermabacteraceae</taxon>
        <taxon>Brachybacterium</taxon>
    </lineage>
</organism>
<accession>A0ABT0R106</accession>
<keyword evidence="3 5" id="KW-1133">Transmembrane helix</keyword>
<dbReference type="InterPro" id="IPR002293">
    <property type="entry name" value="AA/rel_permease1"/>
</dbReference>
<feature type="transmembrane region" description="Helical" evidence="5">
    <location>
        <begin position="149"/>
        <end position="166"/>
    </location>
</feature>
<dbReference type="Gene3D" id="1.20.1740.10">
    <property type="entry name" value="Amino acid/polyamine transporter I"/>
    <property type="match status" value="1"/>
</dbReference>
<dbReference type="RefSeq" id="WP_249737521.1">
    <property type="nucleotide sequence ID" value="NZ_JAKNCJ010000003.1"/>
</dbReference>
<feature type="transmembrane region" description="Helical" evidence="5">
    <location>
        <begin position="108"/>
        <end position="129"/>
    </location>
</feature>
<feature type="transmembrane region" description="Helical" evidence="5">
    <location>
        <begin position="375"/>
        <end position="395"/>
    </location>
</feature>
<gene>
    <name evidence="6" type="ORF">Bequi_08595</name>
</gene>
<evidence type="ECO:0000256" key="1">
    <source>
        <dbReference type="ARBA" id="ARBA00004141"/>
    </source>
</evidence>
<sequence>MSLPPGALKRLILGRAFATDRLARERLPKRLALPTFSSDALSSVAYAPDQILLTLALAGLAASAVSWWVALGVVVLMGIVVVTGLNTVHEFPGGGGDYEVVHRNLGGAAGRVVGSALLVDYVLTVAVSVSQAATYASGLLPALHGSERLVAIALILAVAVVNLRGVRQSSALMAVPVYLFMGAIGLLLVIGAVQALLGTLGTAPSADLTIAPAPGYEQGLTLLGGTLLVLRAFSSGSVALTGVEAVGNGVPSFTPPKSRNAGAVLLMLGGISSVMMLGIIALAIGTGVRFVLDPRTQLLRDGQAVEGYQQLPVIGQIAQALTAPGSLLFYAVTAITGMVLFVAANTAFNGFPNLASVLARAGYLPRQMRVRGDRLVFSNGILFLALAAIALVWLSGAQVTLLIQMYIVGVFVTFALGQVGMVRHFTRRIRLETRRAARRRLGARRAVNVLGAVTVIAVLVIVVSTKLTHGAWAALLAMAVLWVLMTLIHRHYARVRRELSVQSADPAGEVTGRPDPVARPARSHGVVLLTALDRPALRAMAVASAARHSSLEAIAVHDEDTDTDAAIARWRALEVQVPLRILYSPYRDVNGPVIAYVMTLLARNPRDVVIVYLPRFLVGHWWEAALHNHSVRRLGNRLAHVPRVVIANVPWQLGSAQEIGTDILRESIAGAMVQERADQARDEARGTALSER</sequence>
<feature type="transmembrane region" description="Helical" evidence="5">
    <location>
        <begin position="446"/>
        <end position="464"/>
    </location>
</feature>
<keyword evidence="2 5" id="KW-0812">Transmembrane</keyword>
<evidence type="ECO:0000256" key="2">
    <source>
        <dbReference type="ARBA" id="ARBA00022692"/>
    </source>
</evidence>
<proteinExistence type="predicted"/>
<feature type="transmembrane region" description="Helical" evidence="5">
    <location>
        <begin position="67"/>
        <end position="88"/>
    </location>
</feature>
<dbReference type="EMBL" id="JAKNCJ010000003">
    <property type="protein sequence ID" value="MCL6423444.1"/>
    <property type="molecule type" value="Genomic_DNA"/>
</dbReference>
<keyword evidence="7" id="KW-1185">Reference proteome</keyword>
<evidence type="ECO:0000256" key="3">
    <source>
        <dbReference type="ARBA" id="ARBA00022989"/>
    </source>
</evidence>
<feature type="transmembrane region" description="Helical" evidence="5">
    <location>
        <begin position="470"/>
        <end position="488"/>
    </location>
</feature>
<comment type="subcellular location">
    <subcellularLocation>
        <location evidence="1">Membrane</location>
        <topology evidence="1">Multi-pass membrane protein</topology>
    </subcellularLocation>
</comment>
<feature type="transmembrane region" description="Helical" evidence="5">
    <location>
        <begin position="264"/>
        <end position="292"/>
    </location>
</feature>
<evidence type="ECO:0000313" key="7">
    <source>
        <dbReference type="Proteomes" id="UP001203761"/>
    </source>
</evidence>
<evidence type="ECO:0000256" key="5">
    <source>
        <dbReference type="SAM" id="Phobius"/>
    </source>
</evidence>
<feature type="transmembrane region" description="Helical" evidence="5">
    <location>
        <begin position="178"/>
        <end position="200"/>
    </location>
</feature>
<reference evidence="6" key="1">
    <citation type="submission" date="2022-02" db="EMBL/GenBank/DDBJ databases">
        <authorList>
            <person name="Lee M."/>
            <person name="Kim S.-J."/>
            <person name="Jung M.-Y."/>
        </authorList>
    </citation>
    <scope>NUCLEOTIDE SEQUENCE</scope>
    <source>
        <strain evidence="6">JHP9</strain>
    </source>
</reference>
<feature type="transmembrane region" description="Helical" evidence="5">
    <location>
        <begin position="220"/>
        <end position="243"/>
    </location>
</feature>
<dbReference type="InterPro" id="IPR053153">
    <property type="entry name" value="APC_K+_Transporter"/>
</dbReference>
<evidence type="ECO:0000313" key="6">
    <source>
        <dbReference type="EMBL" id="MCL6423444.1"/>
    </source>
</evidence>
<evidence type="ECO:0000256" key="4">
    <source>
        <dbReference type="ARBA" id="ARBA00023136"/>
    </source>
</evidence>
<dbReference type="Pfam" id="PF13520">
    <property type="entry name" value="AA_permease_2"/>
    <property type="match status" value="1"/>
</dbReference>
<keyword evidence="4 5" id="KW-0472">Membrane</keyword>
<protein>
    <submittedName>
        <fullName evidence="6">APC family permease</fullName>
    </submittedName>
</protein>
<feature type="transmembrane region" description="Helical" evidence="5">
    <location>
        <begin position="327"/>
        <end position="354"/>
    </location>
</feature>